<evidence type="ECO:0000313" key="2">
    <source>
        <dbReference type="Ensembl" id="ENSCSAVP00000015672.1"/>
    </source>
</evidence>
<dbReference type="GeneTree" id="ENSGT00550000074985"/>
<dbReference type="Ensembl" id="ENSCSAVT00000015851.1">
    <property type="protein sequence ID" value="ENSCSAVP00000015672.1"/>
    <property type="gene ID" value="ENSCSAVG00000009212.1"/>
</dbReference>
<proteinExistence type="predicted"/>
<accession>H2ZDK6</accession>
<evidence type="ECO:0000313" key="3">
    <source>
        <dbReference type="Proteomes" id="UP000007875"/>
    </source>
</evidence>
<dbReference type="Proteomes" id="UP000007875">
    <property type="component" value="Unassembled WGS sequence"/>
</dbReference>
<reference evidence="3" key="1">
    <citation type="submission" date="2003-08" db="EMBL/GenBank/DDBJ databases">
        <authorList>
            <person name="Birren B."/>
            <person name="Nusbaum C."/>
            <person name="Abebe A."/>
            <person name="Abouelleil A."/>
            <person name="Adekoya E."/>
            <person name="Ait-zahra M."/>
            <person name="Allen N."/>
            <person name="Allen T."/>
            <person name="An P."/>
            <person name="Anderson M."/>
            <person name="Anderson S."/>
            <person name="Arachchi H."/>
            <person name="Armbruster J."/>
            <person name="Bachantsang P."/>
            <person name="Baldwin J."/>
            <person name="Barry A."/>
            <person name="Bayul T."/>
            <person name="Blitshsteyn B."/>
            <person name="Bloom T."/>
            <person name="Blye J."/>
            <person name="Boguslavskiy L."/>
            <person name="Borowsky M."/>
            <person name="Boukhgalter B."/>
            <person name="Brunache A."/>
            <person name="Butler J."/>
            <person name="Calixte N."/>
            <person name="Calvo S."/>
            <person name="Camarata J."/>
            <person name="Campo K."/>
            <person name="Chang J."/>
            <person name="Cheshatsang Y."/>
            <person name="Citroen M."/>
            <person name="Collymore A."/>
            <person name="Considine T."/>
            <person name="Cook A."/>
            <person name="Cooke P."/>
            <person name="Corum B."/>
            <person name="Cuomo C."/>
            <person name="David R."/>
            <person name="Dawoe T."/>
            <person name="Degray S."/>
            <person name="Dodge S."/>
            <person name="Dooley K."/>
            <person name="Dorje P."/>
            <person name="Dorjee K."/>
            <person name="Dorris L."/>
            <person name="Duffey N."/>
            <person name="Dupes A."/>
            <person name="Elkins T."/>
            <person name="Engels R."/>
            <person name="Erickson J."/>
            <person name="Farina A."/>
            <person name="Faro S."/>
            <person name="Ferreira P."/>
            <person name="Fischer H."/>
            <person name="Fitzgerald M."/>
            <person name="Foley K."/>
            <person name="Gage D."/>
            <person name="Galagan J."/>
            <person name="Gearin G."/>
            <person name="Gnerre S."/>
            <person name="Gnirke A."/>
            <person name="Goyette A."/>
            <person name="Graham J."/>
            <person name="Grandbois E."/>
            <person name="Gyaltsen K."/>
            <person name="Hafez N."/>
            <person name="Hagopian D."/>
            <person name="Hagos B."/>
            <person name="Hall J."/>
            <person name="Hatcher B."/>
            <person name="Heller A."/>
            <person name="Higgins H."/>
            <person name="Honan T."/>
            <person name="Horn A."/>
            <person name="Houde N."/>
            <person name="Hughes L."/>
            <person name="Hulme W."/>
            <person name="Husby E."/>
            <person name="Iliev I."/>
            <person name="Jaffe D."/>
            <person name="Jones C."/>
            <person name="Kamal M."/>
            <person name="Kamat A."/>
            <person name="Kamvysselis M."/>
            <person name="Karlsson E."/>
            <person name="Kells C."/>
            <person name="Kieu A."/>
            <person name="Kisner P."/>
            <person name="Kodira C."/>
            <person name="Kulbokas E."/>
            <person name="Labutti K."/>
            <person name="Lama D."/>
            <person name="Landers T."/>
            <person name="Leger J."/>
            <person name="Levine S."/>
            <person name="Lewis D."/>
            <person name="Lewis T."/>
            <person name="Lindblad-toh K."/>
            <person name="Liu X."/>
            <person name="Lokyitsang T."/>
            <person name="Lokyitsang Y."/>
            <person name="Lucien O."/>
            <person name="Lui A."/>
            <person name="Ma L.J."/>
            <person name="Mabbitt R."/>
            <person name="Macdonald J."/>
            <person name="Maclean C."/>
            <person name="Major J."/>
            <person name="Manning J."/>
            <person name="Marabella R."/>
            <person name="Maru K."/>
            <person name="Matthews C."/>
            <person name="Mauceli E."/>
            <person name="Mccarthy M."/>
            <person name="Mcdonough S."/>
            <person name="Mcghee T."/>
            <person name="Meldrim J."/>
            <person name="Meneus L."/>
            <person name="Mesirov J."/>
            <person name="Mihalev A."/>
            <person name="Mihova T."/>
            <person name="Mikkelsen T."/>
            <person name="Mlenga V."/>
            <person name="Moru K."/>
            <person name="Mozes J."/>
            <person name="Mulrain L."/>
            <person name="Munson G."/>
            <person name="Naylor J."/>
            <person name="Newes C."/>
            <person name="Nguyen C."/>
            <person name="Nguyen N."/>
            <person name="Nguyen T."/>
            <person name="Nicol R."/>
            <person name="Nielsen C."/>
            <person name="Nizzari M."/>
            <person name="Norbu C."/>
            <person name="Norbu N."/>
            <person name="O'donnell P."/>
            <person name="Okoawo O."/>
            <person name="O'leary S."/>
            <person name="Omotosho B."/>
            <person name="O'neill K."/>
            <person name="Osman S."/>
            <person name="Parker S."/>
            <person name="Perrin D."/>
            <person name="Phunkhang P."/>
            <person name="Piqani B."/>
            <person name="Purcell S."/>
            <person name="Rachupka T."/>
            <person name="Ramasamy U."/>
            <person name="Rameau R."/>
            <person name="Ray V."/>
            <person name="Raymond C."/>
            <person name="Retta R."/>
            <person name="Richardson S."/>
            <person name="Rise C."/>
            <person name="Rodriguez J."/>
            <person name="Rogers J."/>
            <person name="Rogov P."/>
            <person name="Rutman M."/>
            <person name="Schupbach R."/>
            <person name="Seaman C."/>
            <person name="Settipalli S."/>
            <person name="Sharpe T."/>
            <person name="Sheridan J."/>
            <person name="Sherpa N."/>
            <person name="Shi J."/>
            <person name="Smirnov S."/>
            <person name="Smith C."/>
            <person name="Sougnez C."/>
            <person name="Spencer B."/>
            <person name="Stalker J."/>
            <person name="Stange-thomann N."/>
            <person name="Stavropoulos S."/>
            <person name="Stetson K."/>
            <person name="Stone C."/>
            <person name="Stone S."/>
            <person name="Stubbs M."/>
            <person name="Talamas J."/>
            <person name="Tchuinga P."/>
            <person name="Tenzing P."/>
            <person name="Tesfaye S."/>
            <person name="Theodore J."/>
            <person name="Thoulutsang Y."/>
            <person name="Topham K."/>
            <person name="Towey S."/>
            <person name="Tsamla T."/>
            <person name="Tsomo N."/>
            <person name="Vallee D."/>
            <person name="Vassiliev H."/>
            <person name="Venkataraman V."/>
            <person name="Vinson J."/>
            <person name="Vo A."/>
            <person name="Wade C."/>
            <person name="Wang S."/>
            <person name="Wangchuk T."/>
            <person name="Wangdi T."/>
            <person name="Whittaker C."/>
            <person name="Wilkinson J."/>
            <person name="Wu Y."/>
            <person name="Wyman D."/>
            <person name="Yadav S."/>
            <person name="Yang S."/>
            <person name="Yang X."/>
            <person name="Yeager S."/>
            <person name="Yee E."/>
            <person name="Young G."/>
            <person name="Zainoun J."/>
            <person name="Zembeck L."/>
            <person name="Zimmer A."/>
            <person name="Zody M."/>
            <person name="Lander E."/>
        </authorList>
    </citation>
    <scope>NUCLEOTIDE SEQUENCE [LARGE SCALE GENOMIC DNA]</scope>
</reference>
<evidence type="ECO:0000256" key="1">
    <source>
        <dbReference type="SAM" id="MobiDB-lite"/>
    </source>
</evidence>
<sequence length="84" mass="9603">MGRARRKHNAGPQIEVGTENVAKSTIKVNANLNLKGIDESNALILPDKSDTKVKKEQIKPLPRKLSKKQRKNYEKILDQKRKKE</sequence>
<feature type="compositionally biased region" description="Basic and acidic residues" evidence="1">
    <location>
        <begin position="71"/>
        <end position="84"/>
    </location>
</feature>
<dbReference type="AlphaFoldDB" id="H2ZDK6"/>
<reference evidence="2" key="3">
    <citation type="submission" date="2025-09" db="UniProtKB">
        <authorList>
            <consortium name="Ensembl"/>
        </authorList>
    </citation>
    <scope>IDENTIFICATION</scope>
</reference>
<feature type="region of interest" description="Disordered" evidence="1">
    <location>
        <begin position="48"/>
        <end position="84"/>
    </location>
</feature>
<feature type="compositionally biased region" description="Basic residues" evidence="1">
    <location>
        <begin position="61"/>
        <end position="70"/>
    </location>
</feature>
<keyword evidence="3" id="KW-1185">Reference proteome</keyword>
<dbReference type="HOGENOM" id="CLU_2533194_0_0_1"/>
<organism evidence="2 3">
    <name type="scientific">Ciona savignyi</name>
    <name type="common">Pacific transparent sea squirt</name>
    <dbReference type="NCBI Taxonomy" id="51511"/>
    <lineage>
        <taxon>Eukaryota</taxon>
        <taxon>Metazoa</taxon>
        <taxon>Chordata</taxon>
        <taxon>Tunicata</taxon>
        <taxon>Ascidiacea</taxon>
        <taxon>Phlebobranchia</taxon>
        <taxon>Cionidae</taxon>
        <taxon>Ciona</taxon>
    </lineage>
</organism>
<feature type="compositionally biased region" description="Basic and acidic residues" evidence="1">
    <location>
        <begin position="48"/>
        <end position="58"/>
    </location>
</feature>
<protein>
    <submittedName>
        <fullName evidence="2">Uncharacterized protein</fullName>
    </submittedName>
</protein>
<name>H2ZDK6_CIOSA</name>
<reference evidence="2" key="2">
    <citation type="submission" date="2025-08" db="UniProtKB">
        <authorList>
            <consortium name="Ensembl"/>
        </authorList>
    </citation>
    <scope>IDENTIFICATION</scope>
</reference>